<dbReference type="InterPro" id="IPR050832">
    <property type="entry name" value="Bact_Acetyltransf"/>
</dbReference>
<dbReference type="Pfam" id="PF00583">
    <property type="entry name" value="Acetyltransf_1"/>
    <property type="match status" value="1"/>
</dbReference>
<evidence type="ECO:0000313" key="4">
    <source>
        <dbReference type="EMBL" id="OGG45871.1"/>
    </source>
</evidence>
<evidence type="ECO:0000256" key="2">
    <source>
        <dbReference type="ARBA" id="ARBA00023315"/>
    </source>
</evidence>
<dbReference type="CDD" id="cd04301">
    <property type="entry name" value="NAT_SF"/>
    <property type="match status" value="1"/>
</dbReference>
<dbReference type="EMBL" id="MFKF01000360">
    <property type="protein sequence ID" value="OGG45871.1"/>
    <property type="molecule type" value="Genomic_DNA"/>
</dbReference>
<accession>A0A1F6C9Z2</accession>
<organism evidence="4 5">
    <name type="scientific">Handelsmanbacteria sp. (strain RIFCSPLOWO2_12_FULL_64_10)</name>
    <dbReference type="NCBI Taxonomy" id="1817868"/>
    <lineage>
        <taxon>Bacteria</taxon>
        <taxon>Candidatus Handelsmaniibacteriota</taxon>
    </lineage>
</organism>
<sequence>MRIEHLADHLEFVQTLAEWHYREWRHLCPGETLDDFVERLRGQAQRGGVPTAFVALEGGRPVGSASLVAHDMQGREDLSPWLASVYVAPPCRRRGIGSALVRRVVQEAGERHIPTIYLYTTGKANENFYVHLGWSVRERVEYVGKLRVIMEIRAS</sequence>
<dbReference type="Gene3D" id="3.40.630.30">
    <property type="match status" value="1"/>
</dbReference>
<name>A0A1F6C9Z2_HANXR</name>
<keyword evidence="1" id="KW-0808">Transferase</keyword>
<feature type="domain" description="N-acetyltransferase" evidence="3">
    <location>
        <begin position="1"/>
        <end position="155"/>
    </location>
</feature>
<proteinExistence type="predicted"/>
<dbReference type="InterPro" id="IPR000182">
    <property type="entry name" value="GNAT_dom"/>
</dbReference>
<keyword evidence="2" id="KW-0012">Acyltransferase</keyword>
<dbReference type="SUPFAM" id="SSF55729">
    <property type="entry name" value="Acyl-CoA N-acyltransferases (Nat)"/>
    <property type="match status" value="1"/>
</dbReference>
<reference evidence="4 5" key="1">
    <citation type="journal article" date="2016" name="Nat. Commun.">
        <title>Thousands of microbial genomes shed light on interconnected biogeochemical processes in an aquifer system.</title>
        <authorList>
            <person name="Anantharaman K."/>
            <person name="Brown C.T."/>
            <person name="Hug L.A."/>
            <person name="Sharon I."/>
            <person name="Castelle C.J."/>
            <person name="Probst A.J."/>
            <person name="Thomas B.C."/>
            <person name="Singh A."/>
            <person name="Wilkins M.J."/>
            <person name="Karaoz U."/>
            <person name="Brodie E.L."/>
            <person name="Williams K.H."/>
            <person name="Hubbard S.S."/>
            <person name="Banfield J.F."/>
        </authorList>
    </citation>
    <scope>NUCLEOTIDE SEQUENCE [LARGE SCALE GENOMIC DNA]</scope>
    <source>
        <strain evidence="5">RIFCSPLOWO2_12_FULL_64_10</strain>
    </source>
</reference>
<protein>
    <recommendedName>
        <fullName evidence="3">N-acetyltransferase domain-containing protein</fullName>
    </recommendedName>
</protein>
<dbReference type="InterPro" id="IPR016181">
    <property type="entry name" value="Acyl_CoA_acyltransferase"/>
</dbReference>
<dbReference type="GO" id="GO:0016747">
    <property type="term" value="F:acyltransferase activity, transferring groups other than amino-acyl groups"/>
    <property type="evidence" value="ECO:0007669"/>
    <property type="project" value="InterPro"/>
</dbReference>
<evidence type="ECO:0000256" key="1">
    <source>
        <dbReference type="ARBA" id="ARBA00022679"/>
    </source>
</evidence>
<dbReference type="PANTHER" id="PTHR43877">
    <property type="entry name" value="AMINOALKYLPHOSPHONATE N-ACETYLTRANSFERASE-RELATED-RELATED"/>
    <property type="match status" value="1"/>
</dbReference>
<dbReference type="Proteomes" id="UP000178606">
    <property type="component" value="Unassembled WGS sequence"/>
</dbReference>
<gene>
    <name evidence="4" type="ORF">A3F84_17090</name>
</gene>
<dbReference type="AlphaFoldDB" id="A0A1F6C9Z2"/>
<comment type="caution">
    <text evidence="4">The sequence shown here is derived from an EMBL/GenBank/DDBJ whole genome shotgun (WGS) entry which is preliminary data.</text>
</comment>
<evidence type="ECO:0000313" key="5">
    <source>
        <dbReference type="Proteomes" id="UP000178606"/>
    </source>
</evidence>
<evidence type="ECO:0000259" key="3">
    <source>
        <dbReference type="PROSITE" id="PS51186"/>
    </source>
</evidence>
<dbReference type="PROSITE" id="PS51186">
    <property type="entry name" value="GNAT"/>
    <property type="match status" value="1"/>
</dbReference>